<comment type="caution">
    <text evidence="1">The sequence shown here is derived from an EMBL/GenBank/DDBJ whole genome shotgun (WGS) entry which is preliminary data.</text>
</comment>
<dbReference type="EMBL" id="AYKW01000001">
    <property type="protein sequence ID" value="PIL37684.1"/>
    <property type="molecule type" value="Genomic_DNA"/>
</dbReference>
<reference evidence="1 2" key="1">
    <citation type="journal article" date="2015" name="Sci. Rep.">
        <title>Chromosome-level genome map provides insights into diverse defense mechanisms in the medicinal fungus Ganoderma sinense.</title>
        <authorList>
            <person name="Zhu Y."/>
            <person name="Xu J."/>
            <person name="Sun C."/>
            <person name="Zhou S."/>
            <person name="Xu H."/>
            <person name="Nelson D.R."/>
            <person name="Qian J."/>
            <person name="Song J."/>
            <person name="Luo H."/>
            <person name="Xiang L."/>
            <person name="Li Y."/>
            <person name="Xu Z."/>
            <person name="Ji A."/>
            <person name="Wang L."/>
            <person name="Lu S."/>
            <person name="Hayward A."/>
            <person name="Sun W."/>
            <person name="Li X."/>
            <person name="Schwartz D.C."/>
            <person name="Wang Y."/>
            <person name="Chen S."/>
        </authorList>
    </citation>
    <scope>NUCLEOTIDE SEQUENCE [LARGE SCALE GENOMIC DNA]</scope>
    <source>
        <strain evidence="1 2">ZZ0214-1</strain>
    </source>
</reference>
<organism evidence="1 2">
    <name type="scientific">Ganoderma sinense ZZ0214-1</name>
    <dbReference type="NCBI Taxonomy" id="1077348"/>
    <lineage>
        <taxon>Eukaryota</taxon>
        <taxon>Fungi</taxon>
        <taxon>Dikarya</taxon>
        <taxon>Basidiomycota</taxon>
        <taxon>Agaricomycotina</taxon>
        <taxon>Agaricomycetes</taxon>
        <taxon>Polyporales</taxon>
        <taxon>Polyporaceae</taxon>
        <taxon>Ganoderma</taxon>
    </lineage>
</organism>
<dbReference type="OrthoDB" id="2739885at2759"/>
<proteinExistence type="predicted"/>
<protein>
    <submittedName>
        <fullName evidence="1">Uncharacterized protein</fullName>
    </submittedName>
</protein>
<sequence length="237" mass="26033">MFIYNGKLNCQHASNETITVVFPAGFELNDPVSAYWQWSTDPNLGNKASVENSSFIRTVTKTSNGGVRRIHFSFDSSSFYAIVNPDFQTLSLTMLDSTGFAGSTFDLAASHLNGATVHSAVVYTGSLQWFQHAKEEMMTLVVPYSVSEGAFFGLYYQWTQGPPPNGSPKQNVAIKGKFQQVSPVSSDGQITATFEEGGFKYQFTFSSDKGGSLLLSHTRQLLMGIPEVRFAVAYKPQ</sequence>
<keyword evidence="2" id="KW-1185">Reference proteome</keyword>
<accession>A0A2G8SV94</accession>
<evidence type="ECO:0000313" key="1">
    <source>
        <dbReference type="EMBL" id="PIL37684.1"/>
    </source>
</evidence>
<gene>
    <name evidence="1" type="ORF">GSI_01378</name>
</gene>
<dbReference type="STRING" id="1077348.A0A2G8SV94"/>
<name>A0A2G8SV94_9APHY</name>
<dbReference type="AlphaFoldDB" id="A0A2G8SV94"/>
<evidence type="ECO:0000313" key="2">
    <source>
        <dbReference type="Proteomes" id="UP000230002"/>
    </source>
</evidence>
<dbReference type="Proteomes" id="UP000230002">
    <property type="component" value="Unassembled WGS sequence"/>
</dbReference>